<dbReference type="InterPro" id="IPR001117">
    <property type="entry name" value="Cu-oxidase_2nd"/>
</dbReference>
<evidence type="ECO:0000256" key="1">
    <source>
        <dbReference type="ARBA" id="ARBA00010609"/>
    </source>
</evidence>
<dbReference type="SUPFAM" id="SSF49503">
    <property type="entry name" value="Cupredoxins"/>
    <property type="match status" value="3"/>
</dbReference>
<gene>
    <name evidence="6" type="ORF">HF519_16755</name>
</gene>
<dbReference type="PROSITE" id="PS51318">
    <property type="entry name" value="TAT"/>
    <property type="match status" value="1"/>
</dbReference>
<feature type="domain" description="Plastocyanin-like" evidence="3">
    <location>
        <begin position="229"/>
        <end position="314"/>
    </location>
</feature>
<evidence type="ECO:0000259" key="5">
    <source>
        <dbReference type="Pfam" id="PF07732"/>
    </source>
</evidence>
<feature type="domain" description="Plastocyanin-like" evidence="4">
    <location>
        <begin position="382"/>
        <end position="497"/>
    </location>
</feature>
<dbReference type="GO" id="GO:0005507">
    <property type="term" value="F:copper ion binding"/>
    <property type="evidence" value="ECO:0007669"/>
    <property type="project" value="InterPro"/>
</dbReference>
<comment type="caution">
    <text evidence="6">The sequence shown here is derived from an EMBL/GenBank/DDBJ whole genome shotgun (WGS) entry which is preliminary data.</text>
</comment>
<sequence length="519" mass="58371">MGLSRREFMKAGVLGGASLILPLQPILVAAARRRLPESKLPAPFAVPLSIPPVLPPLTSEGTTDFYEITMREAEAEILPGRSTTIFGYNGITPGPTLSVRRGRTVVVRQINALPQRHPTLRYECTTSVHLHGNATPPQYDGWAEDLSAPGFFKDYIYPNDQNERTMWYHDHAVHHTAENTYMGLAGLYITDEGRNIPLPSGRYDVPLVVQDKIFDTDGQFLFDDDGQKELMGDVILVNGRPWPVLQVERRKYLFRILNASTSRAYRLALSTGEPFTFVSGDGGLMPAPQQDKTFRIGVAERYGVVIDFAKYPIGQQVVLRNLELKNNEEFPSTRQVMRFDVVSEAADLTRNEVPAVLKPGGGQDDPMALQPSQARRTRDWRFERRRGQWAINGLFWDPRRMDAAPGLNDVEIWRFDNHSGGWFHPVHVHLIDFKILDRNGRPPFPYERGPKDTVYVGEGEVVRLIGKFGPHAGKYMMHCHNVVHEDHEMMTNFEVGKGGPDPVTAAPPRPVSELPGRPL</sequence>
<dbReference type="CDD" id="cd13889">
    <property type="entry name" value="CuRO_3_BOD"/>
    <property type="match status" value="1"/>
</dbReference>
<dbReference type="Pfam" id="PF07731">
    <property type="entry name" value="Cu-oxidase_2"/>
    <property type="match status" value="1"/>
</dbReference>
<evidence type="ECO:0000313" key="7">
    <source>
        <dbReference type="Proteomes" id="UP000586918"/>
    </source>
</evidence>
<dbReference type="InterPro" id="IPR006311">
    <property type="entry name" value="TAT_signal"/>
</dbReference>
<dbReference type="InterPro" id="IPR008972">
    <property type="entry name" value="Cupredoxin"/>
</dbReference>
<evidence type="ECO:0000259" key="4">
    <source>
        <dbReference type="Pfam" id="PF07731"/>
    </source>
</evidence>
<evidence type="ECO:0000313" key="6">
    <source>
        <dbReference type="EMBL" id="NMH93190.1"/>
    </source>
</evidence>
<proteinExistence type="inferred from homology"/>
<dbReference type="AlphaFoldDB" id="A0A848DKD3"/>
<dbReference type="Gene3D" id="2.60.40.420">
    <property type="entry name" value="Cupredoxins - blue copper proteins"/>
    <property type="match status" value="3"/>
</dbReference>
<feature type="region of interest" description="Disordered" evidence="2">
    <location>
        <begin position="494"/>
        <end position="519"/>
    </location>
</feature>
<feature type="region of interest" description="Disordered" evidence="2">
    <location>
        <begin position="355"/>
        <end position="377"/>
    </location>
</feature>
<dbReference type="GO" id="GO:0016491">
    <property type="term" value="F:oxidoreductase activity"/>
    <property type="evidence" value="ECO:0007669"/>
    <property type="project" value="InterPro"/>
</dbReference>
<organism evidence="6 7">
    <name type="scientific">Pseudonocardia bannensis</name>
    <dbReference type="NCBI Taxonomy" id="630973"/>
    <lineage>
        <taxon>Bacteria</taxon>
        <taxon>Bacillati</taxon>
        <taxon>Actinomycetota</taxon>
        <taxon>Actinomycetes</taxon>
        <taxon>Pseudonocardiales</taxon>
        <taxon>Pseudonocardiaceae</taxon>
        <taxon>Pseudonocardia</taxon>
    </lineage>
</organism>
<dbReference type="Pfam" id="PF07732">
    <property type="entry name" value="Cu-oxidase_3"/>
    <property type="match status" value="1"/>
</dbReference>
<dbReference type="InterPro" id="IPR011706">
    <property type="entry name" value="Cu-oxidase_C"/>
</dbReference>
<evidence type="ECO:0000256" key="2">
    <source>
        <dbReference type="SAM" id="MobiDB-lite"/>
    </source>
</evidence>
<dbReference type="PANTHER" id="PTHR48267">
    <property type="entry name" value="CUPREDOXIN SUPERFAMILY PROTEIN"/>
    <property type="match status" value="1"/>
</dbReference>
<dbReference type="Pfam" id="PF00394">
    <property type="entry name" value="Cu-oxidase"/>
    <property type="match status" value="1"/>
</dbReference>
<feature type="domain" description="Plastocyanin-like" evidence="5">
    <location>
        <begin position="71"/>
        <end position="189"/>
    </location>
</feature>
<accession>A0A848DKD3</accession>
<comment type="similarity">
    <text evidence="1">Belongs to the multicopper oxidase family.</text>
</comment>
<dbReference type="Proteomes" id="UP000586918">
    <property type="component" value="Unassembled WGS sequence"/>
</dbReference>
<reference evidence="6 7" key="1">
    <citation type="submission" date="2020-04" db="EMBL/GenBank/DDBJ databases">
        <authorList>
            <person name="Klaysubun C."/>
            <person name="Duangmal K."/>
            <person name="Lipun K."/>
        </authorList>
    </citation>
    <scope>NUCLEOTIDE SEQUENCE [LARGE SCALE GENOMIC DNA]</scope>
    <source>
        <strain evidence="6 7">DSM 45300</strain>
    </source>
</reference>
<dbReference type="InterPro" id="IPR045087">
    <property type="entry name" value="Cu-oxidase_fam"/>
</dbReference>
<dbReference type="EMBL" id="JAAXKZ010000060">
    <property type="protein sequence ID" value="NMH93190.1"/>
    <property type="molecule type" value="Genomic_DNA"/>
</dbReference>
<dbReference type="InterPro" id="IPR011707">
    <property type="entry name" value="Cu-oxidase-like_N"/>
</dbReference>
<evidence type="ECO:0000259" key="3">
    <source>
        <dbReference type="Pfam" id="PF00394"/>
    </source>
</evidence>
<dbReference type="PANTHER" id="PTHR48267:SF1">
    <property type="entry name" value="BILIRUBIN OXIDASE"/>
    <property type="match status" value="1"/>
</dbReference>
<protein>
    <submittedName>
        <fullName evidence="6">Multicopper oxidase domain-containing protein</fullName>
    </submittedName>
</protein>
<keyword evidence="7" id="KW-1185">Reference proteome</keyword>
<name>A0A848DKD3_9PSEU</name>